<dbReference type="PANTHER" id="PTHR30560">
    <property type="entry name" value="TRIGGER FACTOR CHAPERONE AND PEPTIDYL-PROLYL CIS/TRANS ISOMERASE"/>
    <property type="match status" value="1"/>
</dbReference>
<evidence type="ECO:0000256" key="1">
    <source>
        <dbReference type="ARBA" id="ARBA00000971"/>
    </source>
</evidence>
<keyword evidence="9 11" id="KW-0131">Cell cycle</keyword>
<dbReference type="PANTHER" id="PTHR30560:SF3">
    <property type="entry name" value="TRIGGER FACTOR-LIKE PROTEIN TIG, CHLOROPLASTIC"/>
    <property type="match status" value="1"/>
</dbReference>
<dbReference type="Gene3D" id="1.10.3120.10">
    <property type="entry name" value="Trigger factor, C-terminal domain"/>
    <property type="match status" value="1"/>
</dbReference>
<dbReference type="GO" id="GO:0043022">
    <property type="term" value="F:ribosome binding"/>
    <property type="evidence" value="ECO:0007669"/>
    <property type="project" value="TreeGrafter"/>
</dbReference>
<dbReference type="InterPro" id="IPR027304">
    <property type="entry name" value="Trigger_fact/SurA_dom_sf"/>
</dbReference>
<keyword evidence="8 11" id="KW-0413">Isomerase</keyword>
<comment type="domain">
    <text evidence="11">Consists of 3 domains; the N-terminus binds the ribosome, the middle domain has PPIase activity, while the C-terminus has intrinsic chaperone activity on its own.</text>
</comment>
<dbReference type="InterPro" id="IPR036611">
    <property type="entry name" value="Trigger_fac_ribosome-bd_sf"/>
</dbReference>
<keyword evidence="6 11" id="KW-0697">Rotamase</keyword>
<dbReference type="NCBIfam" id="TIGR00115">
    <property type="entry name" value="tig"/>
    <property type="match status" value="1"/>
</dbReference>
<evidence type="ECO:0000256" key="2">
    <source>
        <dbReference type="ARBA" id="ARBA00005464"/>
    </source>
</evidence>
<dbReference type="EC" id="5.2.1.8" evidence="3 11"/>
<keyword evidence="5 11" id="KW-0132">Cell division</keyword>
<comment type="similarity">
    <text evidence="2 11 13">Belongs to the FKBP-type PPIase family. Tig subfamily.</text>
</comment>
<dbReference type="PIRSF" id="PIRSF003095">
    <property type="entry name" value="Trigger_factor"/>
    <property type="match status" value="1"/>
</dbReference>
<dbReference type="GO" id="GO:0051301">
    <property type="term" value="P:cell division"/>
    <property type="evidence" value="ECO:0007669"/>
    <property type="project" value="UniProtKB-KW"/>
</dbReference>
<evidence type="ECO:0000256" key="4">
    <source>
        <dbReference type="ARBA" id="ARBA00016902"/>
    </source>
</evidence>
<dbReference type="InterPro" id="IPR046357">
    <property type="entry name" value="PPIase_dom_sf"/>
</dbReference>
<evidence type="ECO:0000256" key="3">
    <source>
        <dbReference type="ARBA" id="ARBA00013194"/>
    </source>
</evidence>
<sequence>MQTSLKRNTDSTVEIEVELSHEETVPYLDRATAKFAREITIEGFRQGKAPIEMVRQRIGEMKIYEEALNLIIDAVLPELLVKEKLRVVGRPQIEVKKMAPGNPIVFTLKTAIVPEFRLPDFEKIAREILKTKKEPAVEDKEIDEAINWLRRSRSTAKPAPRPAAKGDAVEIDFTAKENGVILEKGSSKNHPLTIGDEKFVPGFEDGLIGMTAGDKKQFSVAMPADYHEKSLAGKTIEFDVTMNRVDELILPEMTDEFAKTLGKFETVADVNQNIRDGLHEEKRLRETERIRIEIADAIAKATEITAPQVLIDAELDKMAEELRGHIEGMNLKYDDYLTHIKKTETDLRKEWAEDALRRVKIAMVLRAIAEAKSLEPSDAEIAEETNRILSRYKTPGEAAKDLDPDAVRQYARGIARNEKVFEYLESPEN</sequence>
<dbReference type="InterPro" id="IPR005215">
    <property type="entry name" value="Trig_fac"/>
</dbReference>
<dbReference type="GO" id="GO:0003755">
    <property type="term" value="F:peptidyl-prolyl cis-trans isomerase activity"/>
    <property type="evidence" value="ECO:0007669"/>
    <property type="project" value="UniProtKB-UniRule"/>
</dbReference>
<dbReference type="InterPro" id="IPR037041">
    <property type="entry name" value="Trigger_fac_C_sf"/>
</dbReference>
<evidence type="ECO:0000256" key="7">
    <source>
        <dbReference type="ARBA" id="ARBA00023186"/>
    </source>
</evidence>
<dbReference type="Pfam" id="PF05697">
    <property type="entry name" value="Trigger_N"/>
    <property type="match status" value="1"/>
</dbReference>
<reference evidence="15 16" key="1">
    <citation type="journal article" date="2016" name="Nat. Commun.">
        <title>Thousands of microbial genomes shed light on interconnected biogeochemical processes in an aquifer system.</title>
        <authorList>
            <person name="Anantharaman K."/>
            <person name="Brown C.T."/>
            <person name="Hug L.A."/>
            <person name="Sharon I."/>
            <person name="Castelle C.J."/>
            <person name="Probst A.J."/>
            <person name="Thomas B.C."/>
            <person name="Singh A."/>
            <person name="Wilkins M.J."/>
            <person name="Karaoz U."/>
            <person name="Brodie E.L."/>
            <person name="Williams K.H."/>
            <person name="Hubbard S.S."/>
            <person name="Banfield J.F."/>
        </authorList>
    </citation>
    <scope>NUCLEOTIDE SEQUENCE [LARGE SCALE GENOMIC DNA]</scope>
</reference>
<dbReference type="HAMAP" id="MF_00303">
    <property type="entry name" value="Trigger_factor_Tig"/>
    <property type="match status" value="1"/>
</dbReference>
<comment type="function">
    <text evidence="11">Involved in protein export. Acts as a chaperone by maintaining the newly synthesized protein in an open conformation. Functions as a peptidyl-prolyl cis-trans isomerase.</text>
</comment>
<dbReference type="EMBL" id="MHQK01000017">
    <property type="protein sequence ID" value="OHA01863.1"/>
    <property type="molecule type" value="Genomic_DNA"/>
</dbReference>
<organism evidence="15 16">
    <name type="scientific">Candidatus Sungbacteria bacterium RIFCSPHIGHO2_02_FULL_49_20</name>
    <dbReference type="NCBI Taxonomy" id="1802272"/>
    <lineage>
        <taxon>Bacteria</taxon>
        <taxon>Candidatus Sungiibacteriota</taxon>
    </lineage>
</organism>
<dbReference type="GO" id="GO:0005737">
    <property type="term" value="C:cytoplasm"/>
    <property type="evidence" value="ECO:0007669"/>
    <property type="project" value="UniProtKB-SubCell"/>
</dbReference>
<dbReference type="SUPFAM" id="SSF102735">
    <property type="entry name" value="Trigger factor ribosome-binding domain"/>
    <property type="match status" value="1"/>
</dbReference>
<dbReference type="PROSITE" id="PS50059">
    <property type="entry name" value="FKBP_PPIASE"/>
    <property type="match status" value="1"/>
</dbReference>
<proteinExistence type="inferred from homology"/>
<dbReference type="SUPFAM" id="SSF54534">
    <property type="entry name" value="FKBP-like"/>
    <property type="match status" value="1"/>
</dbReference>
<evidence type="ECO:0000256" key="10">
    <source>
        <dbReference type="ARBA" id="ARBA00029986"/>
    </source>
</evidence>
<evidence type="ECO:0000313" key="15">
    <source>
        <dbReference type="EMBL" id="OHA01863.1"/>
    </source>
</evidence>
<dbReference type="Proteomes" id="UP000178710">
    <property type="component" value="Unassembled WGS sequence"/>
</dbReference>
<feature type="domain" description="PPIase FKBP-type" evidence="14">
    <location>
        <begin position="166"/>
        <end position="252"/>
    </location>
</feature>
<evidence type="ECO:0000259" key="14">
    <source>
        <dbReference type="PROSITE" id="PS50059"/>
    </source>
</evidence>
<dbReference type="SUPFAM" id="SSF109998">
    <property type="entry name" value="Triger factor/SurA peptide-binding domain-like"/>
    <property type="match status" value="1"/>
</dbReference>
<name>A0A1G2KR75_9BACT</name>
<dbReference type="Pfam" id="PF00254">
    <property type="entry name" value="FKBP_C"/>
    <property type="match status" value="1"/>
</dbReference>
<dbReference type="InterPro" id="IPR008881">
    <property type="entry name" value="Trigger_fac_ribosome-bd_bac"/>
</dbReference>
<comment type="caution">
    <text evidence="15">The sequence shown here is derived from an EMBL/GenBank/DDBJ whole genome shotgun (WGS) entry which is preliminary data.</text>
</comment>
<protein>
    <recommendedName>
        <fullName evidence="4 11">Trigger factor</fullName>
        <shortName evidence="11">TF</shortName>
        <ecNumber evidence="3 11">5.2.1.8</ecNumber>
    </recommendedName>
    <alternativeName>
        <fullName evidence="10 11">PPIase</fullName>
    </alternativeName>
</protein>
<dbReference type="GO" id="GO:0043335">
    <property type="term" value="P:protein unfolding"/>
    <property type="evidence" value="ECO:0007669"/>
    <property type="project" value="TreeGrafter"/>
</dbReference>
<dbReference type="Pfam" id="PF05698">
    <property type="entry name" value="Trigger_C"/>
    <property type="match status" value="1"/>
</dbReference>
<evidence type="ECO:0000313" key="16">
    <source>
        <dbReference type="Proteomes" id="UP000178710"/>
    </source>
</evidence>
<keyword evidence="11" id="KW-0963">Cytoplasm</keyword>
<evidence type="ECO:0000256" key="11">
    <source>
        <dbReference type="HAMAP-Rule" id="MF_00303"/>
    </source>
</evidence>
<evidence type="ECO:0000256" key="13">
    <source>
        <dbReference type="RuleBase" id="RU003914"/>
    </source>
</evidence>
<comment type="catalytic activity">
    <reaction evidence="1 11 12">
        <text>[protein]-peptidylproline (omega=180) = [protein]-peptidylproline (omega=0)</text>
        <dbReference type="Rhea" id="RHEA:16237"/>
        <dbReference type="Rhea" id="RHEA-COMP:10747"/>
        <dbReference type="Rhea" id="RHEA-COMP:10748"/>
        <dbReference type="ChEBI" id="CHEBI:83833"/>
        <dbReference type="ChEBI" id="CHEBI:83834"/>
        <dbReference type="EC" id="5.2.1.8"/>
    </reaction>
</comment>
<evidence type="ECO:0000256" key="5">
    <source>
        <dbReference type="ARBA" id="ARBA00022618"/>
    </source>
</evidence>
<dbReference type="InterPro" id="IPR008880">
    <property type="entry name" value="Trigger_fac_C"/>
</dbReference>
<evidence type="ECO:0000256" key="6">
    <source>
        <dbReference type="ARBA" id="ARBA00023110"/>
    </source>
</evidence>
<keyword evidence="7 11" id="KW-0143">Chaperone</keyword>
<dbReference type="GO" id="GO:0044183">
    <property type="term" value="F:protein folding chaperone"/>
    <property type="evidence" value="ECO:0007669"/>
    <property type="project" value="TreeGrafter"/>
</dbReference>
<evidence type="ECO:0000256" key="9">
    <source>
        <dbReference type="ARBA" id="ARBA00023306"/>
    </source>
</evidence>
<dbReference type="Gene3D" id="3.10.50.40">
    <property type="match status" value="1"/>
</dbReference>
<dbReference type="GO" id="GO:0015031">
    <property type="term" value="P:protein transport"/>
    <property type="evidence" value="ECO:0007669"/>
    <property type="project" value="UniProtKB-UniRule"/>
</dbReference>
<dbReference type="GO" id="GO:0051083">
    <property type="term" value="P:'de novo' cotranslational protein folding"/>
    <property type="evidence" value="ECO:0007669"/>
    <property type="project" value="TreeGrafter"/>
</dbReference>
<dbReference type="InterPro" id="IPR001179">
    <property type="entry name" value="PPIase_FKBP_dom"/>
</dbReference>
<gene>
    <name evidence="11" type="primary">tig</name>
    <name evidence="15" type="ORF">A3C12_00835</name>
</gene>
<evidence type="ECO:0000256" key="8">
    <source>
        <dbReference type="ARBA" id="ARBA00023235"/>
    </source>
</evidence>
<evidence type="ECO:0000256" key="12">
    <source>
        <dbReference type="PROSITE-ProRule" id="PRU00277"/>
    </source>
</evidence>
<accession>A0A1G2KR75</accession>
<dbReference type="AlphaFoldDB" id="A0A1G2KR75"/>
<comment type="subcellular location">
    <subcellularLocation>
        <location evidence="11">Cytoplasm</location>
    </subcellularLocation>
    <text evidence="11">About half TF is bound to the ribosome near the polypeptide exit tunnel while the other half is free in the cytoplasm.</text>
</comment>
<dbReference type="Gene3D" id="3.30.70.1050">
    <property type="entry name" value="Trigger factor ribosome-binding domain"/>
    <property type="match status" value="1"/>
</dbReference>
<dbReference type="FunFam" id="3.10.50.40:FF:000001">
    <property type="entry name" value="Trigger factor"/>
    <property type="match status" value="1"/>
</dbReference>